<reference evidence="1 2" key="1">
    <citation type="submission" date="2021-06" db="EMBL/GenBank/DDBJ databases">
        <title>Complete genome of Haloferula helveola possessing various polysaccharide degrading enzymes.</title>
        <authorList>
            <person name="Takami H."/>
            <person name="Huang C."/>
            <person name="Hamasaki K."/>
        </authorList>
    </citation>
    <scope>NUCLEOTIDE SEQUENCE [LARGE SCALE GENOMIC DNA]</scope>
    <source>
        <strain evidence="1 2">CN-1</strain>
    </source>
</reference>
<name>A0ABM7RE75_9BACT</name>
<dbReference type="EMBL" id="AP024702">
    <property type="protein sequence ID" value="BCX48263.1"/>
    <property type="molecule type" value="Genomic_DNA"/>
</dbReference>
<proteinExistence type="predicted"/>
<sequence>MTSPLESPPALSRRPLVGLATVILSLAPAIEAAEQTFNLKAGWNAVFLEIRPSQPSPSTLFAGLPVERCSAWLPTVAQVDSLTDPAALPRKSSSWQNWLPSSHPASFLNNLHAVTGRQALLIQTSAACVWTVTGEPVFERRKWIAPSFNFTGFDVDPAAPPTFARFFDGSPAHQPVRAFKLVSDRWIAVAPTETIRRGEGYWVWCDTGSEHQGPLDVSIPIAGDGGVVSSDGGSFSLQMRKNGQLPVSAQITSSGSVSFARLTGIHTESPLTGSQSLDPRAEWRVRTSGPGAGLLQITGGGVRISVPVEVPAASN</sequence>
<evidence type="ECO:0000313" key="2">
    <source>
        <dbReference type="Proteomes" id="UP001374893"/>
    </source>
</evidence>
<dbReference type="Proteomes" id="UP001374893">
    <property type="component" value="Chromosome"/>
</dbReference>
<gene>
    <name evidence="1" type="ORF">HAHE_21710</name>
</gene>
<accession>A0ABM7RE75</accession>
<evidence type="ECO:0000313" key="1">
    <source>
        <dbReference type="EMBL" id="BCX48263.1"/>
    </source>
</evidence>
<keyword evidence="2" id="KW-1185">Reference proteome</keyword>
<dbReference type="RefSeq" id="WP_338684362.1">
    <property type="nucleotide sequence ID" value="NZ_AP024702.1"/>
</dbReference>
<organism evidence="1 2">
    <name type="scientific">Haloferula helveola</name>
    <dbReference type="NCBI Taxonomy" id="490095"/>
    <lineage>
        <taxon>Bacteria</taxon>
        <taxon>Pseudomonadati</taxon>
        <taxon>Verrucomicrobiota</taxon>
        <taxon>Verrucomicrobiia</taxon>
        <taxon>Verrucomicrobiales</taxon>
        <taxon>Verrucomicrobiaceae</taxon>
        <taxon>Haloferula</taxon>
    </lineage>
</organism>
<protein>
    <submittedName>
        <fullName evidence="1">Uncharacterized protein</fullName>
    </submittedName>
</protein>